<dbReference type="InterPro" id="IPR051940">
    <property type="entry name" value="Chitin_bind-dev_reg"/>
</dbReference>
<dbReference type="PROSITE" id="PS50940">
    <property type="entry name" value="CHIT_BIND_II"/>
    <property type="match status" value="1"/>
</dbReference>
<dbReference type="AlphaFoldDB" id="A0A182FC14"/>
<dbReference type="SUPFAM" id="SSF57625">
    <property type="entry name" value="Invertebrate chitin-binding proteins"/>
    <property type="match status" value="1"/>
</dbReference>
<organism evidence="6 7">
    <name type="scientific">Anopheles albimanus</name>
    <name type="common">New world malaria mosquito</name>
    <dbReference type="NCBI Taxonomy" id="7167"/>
    <lineage>
        <taxon>Eukaryota</taxon>
        <taxon>Metazoa</taxon>
        <taxon>Ecdysozoa</taxon>
        <taxon>Arthropoda</taxon>
        <taxon>Hexapoda</taxon>
        <taxon>Insecta</taxon>
        <taxon>Pterygota</taxon>
        <taxon>Neoptera</taxon>
        <taxon>Endopterygota</taxon>
        <taxon>Diptera</taxon>
        <taxon>Nematocera</taxon>
        <taxon>Culicoidea</taxon>
        <taxon>Culicidae</taxon>
        <taxon>Anophelinae</taxon>
        <taxon>Anopheles</taxon>
    </lineage>
</organism>
<dbReference type="VEuPathDB" id="VectorBase:AALB004048"/>
<dbReference type="SMART" id="SM00494">
    <property type="entry name" value="ChtBD2"/>
    <property type="match status" value="1"/>
</dbReference>
<reference evidence="6 7" key="1">
    <citation type="journal article" date="2017" name="G3 (Bethesda)">
        <title>The Physical Genome Mapping of Anopheles albimanus Corrected Scaffold Misassemblies and Identified Interarm Rearrangements in Genus Anopheles.</title>
        <authorList>
            <person name="Artemov G.N."/>
            <person name="Peery A.N."/>
            <person name="Jiang X."/>
            <person name="Tu Z."/>
            <person name="Stegniy V.N."/>
            <person name="Sharakhova M.V."/>
            <person name="Sharakhov I.V."/>
        </authorList>
    </citation>
    <scope>NUCLEOTIDE SEQUENCE [LARGE SCALE GENOMIC DNA]</scope>
    <source>
        <strain evidence="6 7">ALBI9_A</strain>
    </source>
</reference>
<keyword evidence="5" id="KW-0325">Glycoprotein</keyword>
<dbReference type="Pfam" id="PF01607">
    <property type="entry name" value="CBM_14"/>
    <property type="match status" value="1"/>
</dbReference>
<proteinExistence type="predicted"/>
<dbReference type="InterPro" id="IPR036508">
    <property type="entry name" value="Chitin-bd_dom_sf"/>
</dbReference>
<evidence type="ECO:0000256" key="5">
    <source>
        <dbReference type="ARBA" id="ARBA00023180"/>
    </source>
</evidence>
<dbReference type="EnsemblMetazoa" id="AALB004048-RA">
    <property type="protein sequence ID" value="AALB004048-PA"/>
    <property type="gene ID" value="AALB004048"/>
</dbReference>
<evidence type="ECO:0000313" key="7">
    <source>
        <dbReference type="Proteomes" id="UP000069272"/>
    </source>
</evidence>
<dbReference type="GO" id="GO:0008061">
    <property type="term" value="F:chitin binding"/>
    <property type="evidence" value="ECO:0007669"/>
    <property type="project" value="UniProtKB-KW"/>
</dbReference>
<dbReference type="Gene3D" id="2.170.140.10">
    <property type="entry name" value="Chitin binding domain"/>
    <property type="match status" value="1"/>
</dbReference>
<evidence type="ECO:0000256" key="2">
    <source>
        <dbReference type="ARBA" id="ARBA00022729"/>
    </source>
</evidence>
<evidence type="ECO:0000256" key="1">
    <source>
        <dbReference type="ARBA" id="ARBA00022669"/>
    </source>
</evidence>
<evidence type="ECO:0000256" key="3">
    <source>
        <dbReference type="ARBA" id="ARBA00022737"/>
    </source>
</evidence>
<dbReference type="Proteomes" id="UP000069272">
    <property type="component" value="Chromosome 3R"/>
</dbReference>
<keyword evidence="3" id="KW-0677">Repeat</keyword>
<keyword evidence="7" id="KW-1185">Reference proteome</keyword>
<dbReference type="GO" id="GO:0005576">
    <property type="term" value="C:extracellular region"/>
    <property type="evidence" value="ECO:0007669"/>
    <property type="project" value="InterPro"/>
</dbReference>
<evidence type="ECO:0000256" key="4">
    <source>
        <dbReference type="ARBA" id="ARBA00023157"/>
    </source>
</evidence>
<name>A0A182FC14_ANOAL</name>
<accession>A0A182FC14</accession>
<protein>
    <submittedName>
        <fullName evidence="6">Uncharacterized protein</fullName>
    </submittedName>
</protein>
<keyword evidence="1" id="KW-0147">Chitin-binding</keyword>
<keyword evidence="2" id="KW-0732">Signal</keyword>
<dbReference type="PANTHER" id="PTHR23301">
    <property type="entry name" value="CHITIN BINDING PERITROPHIN-A"/>
    <property type="match status" value="1"/>
</dbReference>
<evidence type="ECO:0000313" key="6">
    <source>
        <dbReference type="EnsemblMetazoa" id="AALB004048-PA"/>
    </source>
</evidence>
<dbReference type="VEuPathDB" id="VectorBase:AALB20_033821"/>
<sequence>MSFLARIFAHGTRPQGCWCCAAPGKYAIPETELFNTVLQASASFSDLCHIQKPPKTIKMKVFVVFAAIVAAAVAAPQYAEYGMIQEQMPQEPRYEAYFGQPQYEAQYQPQQYQPQQYQAQPQKEQLSADGYKIVPGVVDARCPSSDDPIKPVHLPVNGNCAKFMKCFGGRAYEMDCPAGLEFGAKVNRCDYPVLAQCSRY</sequence>
<dbReference type="STRING" id="7167.A0A182FC14"/>
<dbReference type="InterPro" id="IPR002557">
    <property type="entry name" value="Chitin-bd_dom"/>
</dbReference>
<dbReference type="PANTHER" id="PTHR23301:SF0">
    <property type="entry name" value="CHITIN-BINDING TYPE-2 DOMAIN-CONTAINING PROTEIN-RELATED"/>
    <property type="match status" value="1"/>
</dbReference>
<reference evidence="6" key="2">
    <citation type="submission" date="2022-08" db="UniProtKB">
        <authorList>
            <consortium name="EnsemblMetazoa"/>
        </authorList>
    </citation>
    <scope>IDENTIFICATION</scope>
    <source>
        <strain evidence="6">STECLA/ALBI9_A</strain>
    </source>
</reference>
<keyword evidence="4" id="KW-1015">Disulfide bond</keyword>